<evidence type="ECO:0000256" key="3">
    <source>
        <dbReference type="ARBA" id="ARBA00022801"/>
    </source>
</evidence>
<dbReference type="AlphaFoldDB" id="A0A2P5FNS8"/>
<dbReference type="SUPFAM" id="SSF54001">
    <property type="entry name" value="Cysteine proteinases"/>
    <property type="match status" value="1"/>
</dbReference>
<dbReference type="GO" id="GO:0008234">
    <property type="term" value="F:cysteine-type peptidase activity"/>
    <property type="evidence" value="ECO:0007669"/>
    <property type="project" value="InterPro"/>
</dbReference>
<dbReference type="InParanoid" id="A0A2P5FNS8"/>
<evidence type="ECO:0000313" key="5">
    <source>
        <dbReference type="EMBL" id="PON99400.1"/>
    </source>
</evidence>
<protein>
    <submittedName>
        <fullName evidence="5">Ulp1 protease family, C-terminal catalytic domain containing protein</fullName>
    </submittedName>
</protein>
<keyword evidence="2 5" id="KW-0645">Protease</keyword>
<comment type="caution">
    <text evidence="5">The sequence shown here is derived from an EMBL/GenBank/DDBJ whole genome shotgun (WGS) entry which is preliminary data.</text>
</comment>
<dbReference type="GO" id="GO:0006508">
    <property type="term" value="P:proteolysis"/>
    <property type="evidence" value="ECO:0007669"/>
    <property type="project" value="UniProtKB-KW"/>
</dbReference>
<reference evidence="6" key="1">
    <citation type="submission" date="2016-06" db="EMBL/GenBank/DDBJ databases">
        <title>Parallel loss of symbiosis genes in relatives of nitrogen-fixing non-legume Parasponia.</title>
        <authorList>
            <person name="Van Velzen R."/>
            <person name="Holmer R."/>
            <person name="Bu F."/>
            <person name="Rutten L."/>
            <person name="Van Zeijl A."/>
            <person name="Liu W."/>
            <person name="Santuari L."/>
            <person name="Cao Q."/>
            <person name="Sharma T."/>
            <person name="Shen D."/>
            <person name="Roswanjaya Y."/>
            <person name="Wardhani T."/>
            <person name="Kalhor M.S."/>
            <person name="Jansen J."/>
            <person name="Van den Hoogen J."/>
            <person name="Gungor B."/>
            <person name="Hartog M."/>
            <person name="Hontelez J."/>
            <person name="Verver J."/>
            <person name="Yang W.-C."/>
            <person name="Schijlen E."/>
            <person name="Repin R."/>
            <person name="Schilthuizen M."/>
            <person name="Schranz E."/>
            <person name="Heidstra R."/>
            <person name="Miyata K."/>
            <person name="Fedorova E."/>
            <person name="Kohlen W."/>
            <person name="Bisseling T."/>
            <person name="Smit S."/>
            <person name="Geurts R."/>
        </authorList>
    </citation>
    <scope>NUCLEOTIDE SEQUENCE [LARGE SCALE GENOMIC DNA]</scope>
    <source>
        <strain evidence="6">cv. RG33-2</strain>
    </source>
</reference>
<dbReference type="InterPro" id="IPR038765">
    <property type="entry name" value="Papain-like_cys_pep_sf"/>
</dbReference>
<dbReference type="EMBL" id="JXTC01000019">
    <property type="protein sequence ID" value="PON99400.1"/>
    <property type="molecule type" value="Genomic_DNA"/>
</dbReference>
<dbReference type="Pfam" id="PF02902">
    <property type="entry name" value="Peptidase_C48"/>
    <property type="match status" value="1"/>
</dbReference>
<dbReference type="Gene3D" id="1.10.418.20">
    <property type="match status" value="1"/>
</dbReference>
<dbReference type="Proteomes" id="UP000237000">
    <property type="component" value="Unassembled WGS sequence"/>
</dbReference>
<evidence type="ECO:0000259" key="4">
    <source>
        <dbReference type="PROSITE" id="PS50600"/>
    </source>
</evidence>
<dbReference type="PROSITE" id="PS50600">
    <property type="entry name" value="ULP_PROTEASE"/>
    <property type="match status" value="1"/>
</dbReference>
<keyword evidence="3" id="KW-0378">Hydrolase</keyword>
<name>A0A2P5FNS8_TREOI</name>
<accession>A0A2P5FNS8</accession>
<keyword evidence="6" id="KW-1185">Reference proteome</keyword>
<dbReference type="InterPro" id="IPR003653">
    <property type="entry name" value="Peptidase_C48_C"/>
</dbReference>
<organism evidence="5 6">
    <name type="scientific">Trema orientale</name>
    <name type="common">Charcoal tree</name>
    <name type="synonym">Celtis orientalis</name>
    <dbReference type="NCBI Taxonomy" id="63057"/>
    <lineage>
        <taxon>Eukaryota</taxon>
        <taxon>Viridiplantae</taxon>
        <taxon>Streptophyta</taxon>
        <taxon>Embryophyta</taxon>
        <taxon>Tracheophyta</taxon>
        <taxon>Spermatophyta</taxon>
        <taxon>Magnoliopsida</taxon>
        <taxon>eudicotyledons</taxon>
        <taxon>Gunneridae</taxon>
        <taxon>Pentapetalae</taxon>
        <taxon>rosids</taxon>
        <taxon>fabids</taxon>
        <taxon>Rosales</taxon>
        <taxon>Cannabaceae</taxon>
        <taxon>Trema</taxon>
    </lineage>
</organism>
<evidence type="ECO:0000256" key="2">
    <source>
        <dbReference type="ARBA" id="ARBA00022670"/>
    </source>
</evidence>
<evidence type="ECO:0000313" key="6">
    <source>
        <dbReference type="Proteomes" id="UP000237000"/>
    </source>
</evidence>
<feature type="domain" description="Ubiquitin-like protease family profile" evidence="4">
    <location>
        <begin position="1"/>
        <end position="131"/>
    </location>
</feature>
<gene>
    <name evidence="5" type="ORF">TorRG33x02_049430</name>
</gene>
<comment type="similarity">
    <text evidence="1">Belongs to the peptidase C48 family.</text>
</comment>
<proteinExistence type="inferred from homology"/>
<evidence type="ECO:0000256" key="1">
    <source>
        <dbReference type="ARBA" id="ARBA00005234"/>
    </source>
</evidence>
<sequence length="173" mass="19699">MEGGYGQDMSNEGLYSNLRSGKVKKQAMLHHGCVGKDYKKEQVDRKRSEELTNRNCGSLCQVHDPLLNNNVSSGEHLVGDAMRNQDTLLKDMIKVGRKSFSDFEIITLNNVPQQPNLYDCGIYVINFMERRESMLRPVLYHSDDEKARLARKIMKSSCNKLKGEVESLVSNRS</sequence>